<dbReference type="InterPro" id="IPR036805">
    <property type="entry name" value="Tscrpt_elong_fac_GreA/B_N_sf"/>
</dbReference>
<dbReference type="HAMAP" id="MF_00105">
    <property type="entry name" value="GreA_GreB"/>
    <property type="match status" value="1"/>
</dbReference>
<dbReference type="FunFam" id="1.10.287.180:FF:000001">
    <property type="entry name" value="Transcription elongation factor GreA"/>
    <property type="match status" value="1"/>
</dbReference>
<dbReference type="InterPro" id="IPR036953">
    <property type="entry name" value="GreA/GreB_C_sf"/>
</dbReference>
<dbReference type="RefSeq" id="WP_192030427.1">
    <property type="nucleotide sequence ID" value="NZ_JACYTR010000037.1"/>
</dbReference>
<name>A0AAW3ZQW1_9GAMM</name>
<dbReference type="PANTHER" id="PTHR30437">
    <property type="entry name" value="TRANSCRIPTION ELONGATION FACTOR GREA"/>
    <property type="match status" value="1"/>
</dbReference>
<dbReference type="GO" id="GO:0006354">
    <property type="term" value="P:DNA-templated transcription elongation"/>
    <property type="evidence" value="ECO:0007669"/>
    <property type="project" value="TreeGrafter"/>
</dbReference>
<dbReference type="Pfam" id="PF03449">
    <property type="entry name" value="GreA_GreB_N"/>
    <property type="match status" value="1"/>
</dbReference>
<dbReference type="InterPro" id="IPR018151">
    <property type="entry name" value="TF_GreA/GreB_CS"/>
</dbReference>
<dbReference type="FunFam" id="3.10.50.30:FF:000001">
    <property type="entry name" value="Transcription elongation factor GreA"/>
    <property type="match status" value="1"/>
</dbReference>
<evidence type="ECO:0000256" key="2">
    <source>
        <dbReference type="ARBA" id="ARBA00023125"/>
    </source>
</evidence>
<evidence type="ECO:0000313" key="8">
    <source>
        <dbReference type="Proteomes" id="UP000613768"/>
    </source>
</evidence>
<dbReference type="SUPFAM" id="SSF46557">
    <property type="entry name" value="GreA transcript cleavage protein, N-terminal domain"/>
    <property type="match status" value="1"/>
</dbReference>
<dbReference type="PIRSF" id="PIRSF006092">
    <property type="entry name" value="GreA_GreB"/>
    <property type="match status" value="1"/>
</dbReference>
<evidence type="ECO:0000259" key="5">
    <source>
        <dbReference type="Pfam" id="PF01272"/>
    </source>
</evidence>
<comment type="similarity">
    <text evidence="4">Belongs to the GreA/GreB family. GreB subfamily.</text>
</comment>
<evidence type="ECO:0000259" key="6">
    <source>
        <dbReference type="Pfam" id="PF03449"/>
    </source>
</evidence>
<keyword evidence="1 4" id="KW-0805">Transcription regulation</keyword>
<dbReference type="InterPro" id="IPR023459">
    <property type="entry name" value="Tscrpt_elong_fac_GreA/B_fam"/>
</dbReference>
<dbReference type="GO" id="GO:0070063">
    <property type="term" value="F:RNA polymerase binding"/>
    <property type="evidence" value="ECO:0007669"/>
    <property type="project" value="InterPro"/>
</dbReference>
<accession>A0AAW3ZQW1</accession>
<dbReference type="EMBL" id="JACYTR010000037">
    <property type="protein sequence ID" value="MBD8527009.1"/>
    <property type="molecule type" value="Genomic_DNA"/>
</dbReference>
<dbReference type="Proteomes" id="UP000613768">
    <property type="component" value="Unassembled WGS sequence"/>
</dbReference>
<keyword evidence="7" id="KW-0251">Elongation factor</keyword>
<comment type="caution">
    <text evidence="7">The sequence shown here is derived from an EMBL/GenBank/DDBJ whole genome shotgun (WGS) entry which is preliminary data.</text>
</comment>
<keyword evidence="3 4" id="KW-0804">Transcription</keyword>
<dbReference type="GO" id="GO:0003746">
    <property type="term" value="F:translation elongation factor activity"/>
    <property type="evidence" value="ECO:0007669"/>
    <property type="project" value="UniProtKB-KW"/>
</dbReference>
<dbReference type="NCBIfam" id="TIGR01461">
    <property type="entry name" value="greB"/>
    <property type="match status" value="1"/>
</dbReference>
<dbReference type="Gene3D" id="3.10.50.30">
    <property type="entry name" value="Transcription elongation factor, GreA/GreB, C-terminal domain"/>
    <property type="match status" value="1"/>
</dbReference>
<proteinExistence type="inferred from homology"/>
<sequence>MSRWRPPAPTSTALITREGFERLRGELNELWRERRPEVVRALSAAAAEGDRSENAEYQYRKKQLGEIDRRVRYLSKRLEKLKVVDQVPSDPQQVFFGAEVELECCERGDLVRYRLVGPDETDAARGWISIDSPMARALLKARVDDEVSVQLPEGRRQFVITEVSYGSVGPTNMLGSG</sequence>
<evidence type="ECO:0000256" key="1">
    <source>
        <dbReference type="ARBA" id="ARBA00023015"/>
    </source>
</evidence>
<feature type="domain" description="Transcription elongation factor GreA/GreB N-terminal" evidence="6">
    <location>
        <begin position="14"/>
        <end position="83"/>
    </location>
</feature>
<dbReference type="GO" id="GO:0003677">
    <property type="term" value="F:DNA binding"/>
    <property type="evidence" value="ECO:0007669"/>
    <property type="project" value="UniProtKB-UniRule"/>
</dbReference>
<dbReference type="NCBIfam" id="NF002506">
    <property type="entry name" value="PRK01885.1"/>
    <property type="match status" value="1"/>
</dbReference>
<keyword evidence="2 4" id="KW-0238">DNA-binding</keyword>
<dbReference type="Gene3D" id="1.10.287.180">
    <property type="entry name" value="Transcription elongation factor, GreA/GreB, N-terminal domain"/>
    <property type="match status" value="1"/>
</dbReference>
<dbReference type="HAMAP" id="MF_00930">
    <property type="entry name" value="GreB"/>
    <property type="match status" value="1"/>
</dbReference>
<evidence type="ECO:0000256" key="4">
    <source>
        <dbReference type="HAMAP-Rule" id="MF_00930"/>
    </source>
</evidence>
<protein>
    <recommendedName>
        <fullName evidence="4">Transcription elongation factor GreB</fullName>
    </recommendedName>
    <alternativeName>
        <fullName evidence="4">Transcript cleavage factor GreB</fullName>
    </alternativeName>
</protein>
<dbReference type="InterPro" id="IPR022691">
    <property type="entry name" value="Tscrpt_elong_fac_GreA/B_N"/>
</dbReference>
<dbReference type="InterPro" id="IPR006358">
    <property type="entry name" value="Tscrpt_elong_fac_GreB"/>
</dbReference>
<dbReference type="PROSITE" id="PS00829">
    <property type="entry name" value="GREAB_1"/>
    <property type="match status" value="1"/>
</dbReference>
<dbReference type="InterPro" id="IPR028624">
    <property type="entry name" value="Tscrpt_elong_fac_GreA/B"/>
</dbReference>
<dbReference type="Pfam" id="PF01272">
    <property type="entry name" value="GreA_GreB"/>
    <property type="match status" value="1"/>
</dbReference>
<organism evidence="7 8">
    <name type="scientific">Pseudomarimonas arenosa</name>
    <dbReference type="NCBI Taxonomy" id="2774145"/>
    <lineage>
        <taxon>Bacteria</taxon>
        <taxon>Pseudomonadati</taxon>
        <taxon>Pseudomonadota</taxon>
        <taxon>Gammaproteobacteria</taxon>
        <taxon>Lysobacterales</taxon>
        <taxon>Lysobacteraceae</taxon>
        <taxon>Pseudomarimonas</taxon>
    </lineage>
</organism>
<dbReference type="PROSITE" id="PS00830">
    <property type="entry name" value="GREAB_2"/>
    <property type="match status" value="1"/>
</dbReference>
<dbReference type="SUPFAM" id="SSF54534">
    <property type="entry name" value="FKBP-like"/>
    <property type="match status" value="1"/>
</dbReference>
<comment type="function">
    <text evidence="4">Necessary for efficient RNA polymerase transcription elongation past template-encoded arresting sites. The arresting sites in DNA have the property of trapping a certain fraction of elongating RNA polymerases that pass through, resulting in locked ternary complexes. Cleavage of the nascent transcript by cleavage factors such as GreA or GreB allows the resumption of elongation from the new 3'terminus. GreB releases sequences of up to 9 nucleotides in length.</text>
</comment>
<evidence type="ECO:0000256" key="3">
    <source>
        <dbReference type="ARBA" id="ARBA00023163"/>
    </source>
</evidence>
<keyword evidence="8" id="KW-1185">Reference proteome</keyword>
<feature type="domain" description="Transcription elongation factor GreA/GreB C-terminal" evidence="5">
    <location>
        <begin position="92"/>
        <end position="165"/>
    </location>
</feature>
<reference evidence="7 8" key="1">
    <citation type="submission" date="2020-09" db="EMBL/GenBank/DDBJ databases">
        <title>Pseudoxanthomonas sp. CAU 1598 isolated from sand of Yaerae Beach.</title>
        <authorList>
            <person name="Kim W."/>
        </authorList>
    </citation>
    <scope>NUCLEOTIDE SEQUENCE [LARGE SCALE GENOMIC DNA]</scope>
    <source>
        <strain evidence="7 8">CAU 1598</strain>
    </source>
</reference>
<dbReference type="InterPro" id="IPR001437">
    <property type="entry name" value="Tscrpt_elong_fac_GreA/B_C"/>
</dbReference>
<evidence type="ECO:0000313" key="7">
    <source>
        <dbReference type="EMBL" id="MBD8527009.1"/>
    </source>
</evidence>
<keyword evidence="7" id="KW-0648">Protein biosynthesis</keyword>
<gene>
    <name evidence="4 7" type="primary">greB</name>
    <name evidence="7" type="ORF">IFO71_14805</name>
</gene>
<dbReference type="PANTHER" id="PTHR30437:SF6">
    <property type="entry name" value="TRANSCRIPTION ELONGATION FACTOR GREB"/>
    <property type="match status" value="1"/>
</dbReference>
<dbReference type="GO" id="GO:0032784">
    <property type="term" value="P:regulation of DNA-templated transcription elongation"/>
    <property type="evidence" value="ECO:0007669"/>
    <property type="project" value="UniProtKB-UniRule"/>
</dbReference>
<dbReference type="AlphaFoldDB" id="A0AAW3ZQW1"/>